<dbReference type="Proteomes" id="UP000807342">
    <property type="component" value="Unassembled WGS sequence"/>
</dbReference>
<evidence type="ECO:0000256" key="5">
    <source>
        <dbReference type="ARBA" id="ARBA00034808"/>
    </source>
</evidence>
<dbReference type="OrthoDB" id="2507344at2759"/>
<dbReference type="InterPro" id="IPR014001">
    <property type="entry name" value="Helicase_ATP-bd"/>
</dbReference>
<dbReference type="SMART" id="SM00490">
    <property type="entry name" value="HELICc"/>
    <property type="match status" value="1"/>
</dbReference>
<gene>
    <name evidence="8" type="ORF">P691DRAFT_769344</name>
</gene>
<dbReference type="Pfam" id="PF00271">
    <property type="entry name" value="Helicase_C"/>
    <property type="match status" value="1"/>
</dbReference>
<sequence>MSEDEIEQYAVSAMRRMLNKHVDWTSGGQRDAVIASLRAERDIVAILPTGSGKSMIPAVPLSLMPQTIAYIICPLISLAHDWIRRLRVWHIPSQYIEDEATPFSSIARAIVVTTDIAIRQRFRHHMLEKSMNCPRGQIILDEGHYIRTTQEYRECMREQWSIRCLPYQFIVLSATIPPPMLEGIKHDLMLSTTALVVREPSNRPELRYVIRSAIESSQNRLTEVANICKAEIRSFMPEDRGLIFVSRISDGASISKALGYDFYHAQLEKEGRKKAMERWVAGGKHAIMVCTSAIAAGVDYGACQFTVHSGTPFNMVDFVQQCGRAGRDGKEARCYIIPDRSTMPILARNDGDESGRAALYSALFCSSSCFRKSSVSAVHLG</sequence>
<comment type="caution">
    <text evidence="8">The sequence shown here is derived from an EMBL/GenBank/DDBJ whole genome shotgun (WGS) entry which is preliminary data.</text>
</comment>
<proteinExistence type="inferred from homology"/>
<accession>A0A9P5WVT7</accession>
<dbReference type="GO" id="GO:0043138">
    <property type="term" value="F:3'-5' DNA helicase activity"/>
    <property type="evidence" value="ECO:0007669"/>
    <property type="project" value="UniProtKB-EC"/>
</dbReference>
<evidence type="ECO:0000256" key="4">
    <source>
        <dbReference type="ARBA" id="ARBA00034617"/>
    </source>
</evidence>
<dbReference type="GO" id="GO:0005524">
    <property type="term" value="F:ATP binding"/>
    <property type="evidence" value="ECO:0007669"/>
    <property type="project" value="UniProtKB-KW"/>
</dbReference>
<evidence type="ECO:0000256" key="1">
    <source>
        <dbReference type="ARBA" id="ARBA00005446"/>
    </source>
</evidence>
<dbReference type="PANTHER" id="PTHR13710">
    <property type="entry name" value="DNA HELICASE RECQ FAMILY MEMBER"/>
    <property type="match status" value="1"/>
</dbReference>
<dbReference type="AlphaFoldDB" id="A0A9P5WVT7"/>
<dbReference type="EMBL" id="MU153880">
    <property type="protein sequence ID" value="KAF9439594.1"/>
    <property type="molecule type" value="Genomic_DNA"/>
</dbReference>
<keyword evidence="3" id="KW-0067">ATP-binding</keyword>
<dbReference type="GO" id="GO:0009378">
    <property type="term" value="F:four-way junction helicase activity"/>
    <property type="evidence" value="ECO:0007669"/>
    <property type="project" value="TreeGrafter"/>
</dbReference>
<dbReference type="Gene3D" id="3.40.50.300">
    <property type="entry name" value="P-loop containing nucleotide triphosphate hydrolases"/>
    <property type="match status" value="2"/>
</dbReference>
<dbReference type="SMART" id="SM00487">
    <property type="entry name" value="DEXDc"/>
    <property type="match status" value="1"/>
</dbReference>
<dbReference type="GO" id="GO:0003676">
    <property type="term" value="F:nucleic acid binding"/>
    <property type="evidence" value="ECO:0007669"/>
    <property type="project" value="InterPro"/>
</dbReference>
<dbReference type="GO" id="GO:0000724">
    <property type="term" value="P:double-strand break repair via homologous recombination"/>
    <property type="evidence" value="ECO:0007669"/>
    <property type="project" value="TreeGrafter"/>
</dbReference>
<reference evidence="8" key="1">
    <citation type="submission" date="2020-11" db="EMBL/GenBank/DDBJ databases">
        <authorList>
            <consortium name="DOE Joint Genome Institute"/>
            <person name="Ahrendt S."/>
            <person name="Riley R."/>
            <person name="Andreopoulos W."/>
            <person name="Labutti K."/>
            <person name="Pangilinan J."/>
            <person name="Ruiz-Duenas F.J."/>
            <person name="Barrasa J.M."/>
            <person name="Sanchez-Garcia M."/>
            <person name="Camarero S."/>
            <person name="Miyauchi S."/>
            <person name="Serrano A."/>
            <person name="Linde D."/>
            <person name="Babiker R."/>
            <person name="Drula E."/>
            <person name="Ayuso-Fernandez I."/>
            <person name="Pacheco R."/>
            <person name="Padilla G."/>
            <person name="Ferreira P."/>
            <person name="Barriuso J."/>
            <person name="Kellner H."/>
            <person name="Castanera R."/>
            <person name="Alfaro M."/>
            <person name="Ramirez L."/>
            <person name="Pisabarro A.G."/>
            <person name="Kuo A."/>
            <person name="Tritt A."/>
            <person name="Lipzen A."/>
            <person name="He G."/>
            <person name="Yan M."/>
            <person name="Ng V."/>
            <person name="Cullen D."/>
            <person name="Martin F."/>
            <person name="Rosso M.-N."/>
            <person name="Henrissat B."/>
            <person name="Hibbett D."/>
            <person name="Martinez A.T."/>
            <person name="Grigoriev I.V."/>
        </authorList>
    </citation>
    <scope>NUCLEOTIDE SEQUENCE</scope>
    <source>
        <strain evidence="8">MF-IS2</strain>
    </source>
</reference>
<dbReference type="InterPro" id="IPR027417">
    <property type="entry name" value="P-loop_NTPase"/>
</dbReference>
<dbReference type="GO" id="GO:0016787">
    <property type="term" value="F:hydrolase activity"/>
    <property type="evidence" value="ECO:0007669"/>
    <property type="project" value="UniProtKB-KW"/>
</dbReference>
<feature type="domain" description="Helicase ATP-binding" evidence="6">
    <location>
        <begin position="34"/>
        <end position="194"/>
    </location>
</feature>
<evidence type="ECO:0000256" key="2">
    <source>
        <dbReference type="ARBA" id="ARBA00022741"/>
    </source>
</evidence>
<dbReference type="EC" id="5.6.2.4" evidence="5"/>
<dbReference type="SUPFAM" id="SSF52540">
    <property type="entry name" value="P-loop containing nucleoside triphosphate hydrolases"/>
    <property type="match status" value="1"/>
</dbReference>
<dbReference type="GO" id="GO:0005737">
    <property type="term" value="C:cytoplasm"/>
    <property type="evidence" value="ECO:0007669"/>
    <property type="project" value="TreeGrafter"/>
</dbReference>
<protein>
    <recommendedName>
        <fullName evidence="5">DNA 3'-5' helicase</fullName>
        <ecNumber evidence="5">5.6.2.4</ecNumber>
    </recommendedName>
</protein>
<keyword evidence="2" id="KW-0547">Nucleotide-binding</keyword>
<dbReference type="InterPro" id="IPR011545">
    <property type="entry name" value="DEAD/DEAH_box_helicase_dom"/>
</dbReference>
<dbReference type="PROSITE" id="PS51192">
    <property type="entry name" value="HELICASE_ATP_BIND_1"/>
    <property type="match status" value="1"/>
</dbReference>
<organism evidence="8 9">
    <name type="scientific">Macrolepiota fuliginosa MF-IS2</name>
    <dbReference type="NCBI Taxonomy" id="1400762"/>
    <lineage>
        <taxon>Eukaryota</taxon>
        <taxon>Fungi</taxon>
        <taxon>Dikarya</taxon>
        <taxon>Basidiomycota</taxon>
        <taxon>Agaricomycotina</taxon>
        <taxon>Agaricomycetes</taxon>
        <taxon>Agaricomycetidae</taxon>
        <taxon>Agaricales</taxon>
        <taxon>Agaricineae</taxon>
        <taxon>Agaricaceae</taxon>
        <taxon>Macrolepiota</taxon>
    </lineage>
</organism>
<evidence type="ECO:0000256" key="3">
    <source>
        <dbReference type="ARBA" id="ARBA00022840"/>
    </source>
</evidence>
<evidence type="ECO:0000313" key="8">
    <source>
        <dbReference type="EMBL" id="KAF9439594.1"/>
    </source>
</evidence>
<name>A0A9P5WVT7_9AGAR</name>
<dbReference type="InterPro" id="IPR001650">
    <property type="entry name" value="Helicase_C-like"/>
</dbReference>
<dbReference type="GO" id="GO:0005694">
    <property type="term" value="C:chromosome"/>
    <property type="evidence" value="ECO:0007669"/>
    <property type="project" value="TreeGrafter"/>
</dbReference>
<dbReference type="Pfam" id="PF00270">
    <property type="entry name" value="DEAD"/>
    <property type="match status" value="1"/>
</dbReference>
<keyword evidence="9" id="KW-1185">Reference proteome</keyword>
<comment type="catalytic activity">
    <reaction evidence="4">
        <text>Couples ATP hydrolysis with the unwinding of duplex DNA by translocating in the 3'-5' direction.</text>
        <dbReference type="EC" id="5.6.2.4"/>
    </reaction>
</comment>
<feature type="domain" description="Helicase C-terminal" evidence="7">
    <location>
        <begin position="220"/>
        <end position="381"/>
    </location>
</feature>
<dbReference type="PANTHER" id="PTHR13710:SF154">
    <property type="entry name" value="RECQ HELICASE, PUTATIVE (AFU_ORTHOLOGUE AFUA_6G14720)-RELATED"/>
    <property type="match status" value="1"/>
</dbReference>
<keyword evidence="8" id="KW-0378">Hydrolase</keyword>
<dbReference type="PROSITE" id="PS51194">
    <property type="entry name" value="HELICASE_CTER"/>
    <property type="match status" value="1"/>
</dbReference>
<evidence type="ECO:0000259" key="7">
    <source>
        <dbReference type="PROSITE" id="PS51194"/>
    </source>
</evidence>
<evidence type="ECO:0000259" key="6">
    <source>
        <dbReference type="PROSITE" id="PS51192"/>
    </source>
</evidence>
<evidence type="ECO:0000313" key="9">
    <source>
        <dbReference type="Proteomes" id="UP000807342"/>
    </source>
</evidence>
<comment type="similarity">
    <text evidence="1">Belongs to the helicase family. RecQ subfamily.</text>
</comment>